<organism evidence="1 2">
    <name type="scientific">Palleronia pontilimi</name>
    <dbReference type="NCBI Taxonomy" id="1964209"/>
    <lineage>
        <taxon>Bacteria</taxon>
        <taxon>Pseudomonadati</taxon>
        <taxon>Pseudomonadota</taxon>
        <taxon>Alphaproteobacteria</taxon>
        <taxon>Rhodobacterales</taxon>
        <taxon>Roseobacteraceae</taxon>
        <taxon>Palleronia</taxon>
    </lineage>
</organism>
<dbReference type="EMBL" id="JAEKPD010000001">
    <property type="protein sequence ID" value="MBJ3761201.1"/>
    <property type="molecule type" value="Genomic_DNA"/>
</dbReference>
<proteinExistence type="predicted"/>
<gene>
    <name evidence="1" type="ORF">ILP92_00355</name>
</gene>
<comment type="caution">
    <text evidence="1">The sequence shown here is derived from an EMBL/GenBank/DDBJ whole genome shotgun (WGS) entry which is preliminary data.</text>
</comment>
<reference evidence="1" key="1">
    <citation type="submission" date="2020-12" db="EMBL/GenBank/DDBJ databases">
        <title>Bacterial taxonomy.</title>
        <authorList>
            <person name="Pan X."/>
        </authorList>
    </citation>
    <scope>NUCLEOTIDE SEQUENCE</scope>
    <source>
        <strain evidence="1">KCTC 52957</strain>
    </source>
</reference>
<protein>
    <submittedName>
        <fullName evidence="1">DUF393 domain-containing protein</fullName>
    </submittedName>
</protein>
<evidence type="ECO:0000313" key="1">
    <source>
        <dbReference type="EMBL" id="MBJ3761201.1"/>
    </source>
</evidence>
<dbReference type="Pfam" id="PF04134">
    <property type="entry name" value="DCC1-like"/>
    <property type="match status" value="1"/>
</dbReference>
<sequence length="121" mass="13923">MSSTPLVIYNGQCPICAPEVRSYQRQARAADADLDFADLNDMDLSRFDLTEDQAAKRLHVVRDDTLISGVDAFLVIWRELPKTRWLARLIDRPVIRPVAGWIYNTVLAPILFAMHKRRQSR</sequence>
<dbReference type="InterPro" id="IPR007263">
    <property type="entry name" value="DCC1-like"/>
</dbReference>
<accession>A0A934IEE0</accession>
<dbReference type="GO" id="GO:0015035">
    <property type="term" value="F:protein-disulfide reductase activity"/>
    <property type="evidence" value="ECO:0007669"/>
    <property type="project" value="InterPro"/>
</dbReference>
<evidence type="ECO:0000313" key="2">
    <source>
        <dbReference type="Proteomes" id="UP000642488"/>
    </source>
</evidence>
<dbReference type="RefSeq" id="WP_198914382.1">
    <property type="nucleotide sequence ID" value="NZ_JAEKPD010000001.1"/>
</dbReference>
<name>A0A934IEE0_9RHOB</name>
<keyword evidence="2" id="KW-1185">Reference proteome</keyword>
<dbReference type="Proteomes" id="UP000642488">
    <property type="component" value="Unassembled WGS sequence"/>
</dbReference>
<dbReference type="AlphaFoldDB" id="A0A934IEE0"/>